<dbReference type="InterPro" id="IPR010239">
    <property type="entry name" value="CHP02001"/>
</dbReference>
<sequence length="228" mass="25091">MKIMKGLASFSVLLAVTAQPVHAAVSGKISLMSNYLSYGLSQTLDEPAVQITTTWSGESGLYLSGWASQVDFGEGTDTEMGIYAGYSMSINEGYSLDAGVAQFFYEGADISDDYKYNEIYTLLSTPLINLGLHYSWDYFGSGAGYTVVQASRQFSISHFFNLTLGADYAATDDKNRYSILGESDYLHYFVRAEKEMIGLQWSLSLHETTMPESETDEARVVAGVGWSF</sequence>
<dbReference type="Proteomes" id="UP001595555">
    <property type="component" value="Unassembled WGS sequence"/>
</dbReference>
<dbReference type="EMBL" id="JBHRTF010000004">
    <property type="protein sequence ID" value="MFC3116448.1"/>
    <property type="molecule type" value="Genomic_DNA"/>
</dbReference>
<proteinExistence type="predicted"/>
<protein>
    <submittedName>
        <fullName evidence="2">TorF family putative porin</fullName>
    </submittedName>
</protein>
<accession>A0ABV7FII9</accession>
<keyword evidence="1" id="KW-0732">Signal</keyword>
<gene>
    <name evidence="2" type="ORF">ACFODX_12825</name>
</gene>
<evidence type="ECO:0000313" key="3">
    <source>
        <dbReference type="Proteomes" id="UP001595555"/>
    </source>
</evidence>
<name>A0ABV7FII9_9GAMM</name>
<evidence type="ECO:0000256" key="1">
    <source>
        <dbReference type="SAM" id="SignalP"/>
    </source>
</evidence>
<feature type="chain" id="PRO_5046870339" evidence="1">
    <location>
        <begin position="24"/>
        <end position="228"/>
    </location>
</feature>
<reference evidence="3" key="1">
    <citation type="journal article" date="2019" name="Int. J. Syst. Evol. Microbiol.">
        <title>The Global Catalogue of Microorganisms (GCM) 10K type strain sequencing project: providing services to taxonomists for standard genome sequencing and annotation.</title>
        <authorList>
            <consortium name="The Broad Institute Genomics Platform"/>
            <consortium name="The Broad Institute Genome Sequencing Center for Infectious Disease"/>
            <person name="Wu L."/>
            <person name="Ma J."/>
        </authorList>
    </citation>
    <scope>NUCLEOTIDE SEQUENCE [LARGE SCALE GENOMIC DNA]</scope>
    <source>
        <strain evidence="3">KCTC 52237</strain>
    </source>
</reference>
<comment type="caution">
    <text evidence="2">The sequence shown here is derived from an EMBL/GenBank/DDBJ whole genome shotgun (WGS) entry which is preliminary data.</text>
</comment>
<organism evidence="2 3">
    <name type="scientific">Cellvibrio fontiphilus</name>
    <dbReference type="NCBI Taxonomy" id="1815559"/>
    <lineage>
        <taxon>Bacteria</taxon>
        <taxon>Pseudomonadati</taxon>
        <taxon>Pseudomonadota</taxon>
        <taxon>Gammaproteobacteria</taxon>
        <taxon>Cellvibrionales</taxon>
        <taxon>Cellvibrionaceae</taxon>
        <taxon>Cellvibrio</taxon>
    </lineage>
</organism>
<evidence type="ECO:0000313" key="2">
    <source>
        <dbReference type="EMBL" id="MFC3116448.1"/>
    </source>
</evidence>
<feature type="signal peptide" evidence="1">
    <location>
        <begin position="1"/>
        <end position="23"/>
    </location>
</feature>
<dbReference type="NCBIfam" id="TIGR02001">
    <property type="entry name" value="gcw_chp"/>
    <property type="match status" value="1"/>
</dbReference>
<dbReference type="RefSeq" id="WP_378119701.1">
    <property type="nucleotide sequence ID" value="NZ_JBHRTF010000004.1"/>
</dbReference>
<keyword evidence="3" id="KW-1185">Reference proteome</keyword>
<dbReference type="Pfam" id="PF09694">
    <property type="entry name" value="Gcw_chp"/>
    <property type="match status" value="1"/>
</dbReference>